<evidence type="ECO:0008006" key="3">
    <source>
        <dbReference type="Google" id="ProtNLM"/>
    </source>
</evidence>
<name>A0A0H4QXC4_9LACO</name>
<dbReference type="STRING" id="1007676.ABM34_00240"/>
<accession>A0A0H4QXC4</accession>
<evidence type="ECO:0000313" key="2">
    <source>
        <dbReference type="Proteomes" id="UP000036106"/>
    </source>
</evidence>
<dbReference type="AlphaFoldDB" id="A0A0H4QXC4"/>
<evidence type="ECO:0000313" key="1">
    <source>
        <dbReference type="EMBL" id="AKP66135.1"/>
    </source>
</evidence>
<sequence length="293" mass="31396">MAVDEKTVTKDKLIPQSVDFVEQFNEGLTTLMKVLGITRKQALALGSTVKIYKSTVTLADEKVAEGEVIPLSEVKKELSDTKELTFNKWRKNVTAEAIQSSGFQGAVADTDSELLKAIQKNIKKELFDEFANGTGKATGAGFQQSLAKGLGQLAVAFEDEDVTSVALVNPIDFYDYIGSAPVTVQTVFGMTYIQNFLGVNTLIMSNNVPAGTIYVTASQNLNLYFATLNGGSLSQAFNFTTDQTGLVGIAHEPKNDSLSYESVVADALLLLPERLDGIIVSTISAEAGTDSPS</sequence>
<gene>
    <name evidence="1" type="ORF">ABM34_00240</name>
</gene>
<dbReference type="EMBL" id="CP012034">
    <property type="protein sequence ID" value="AKP66135.1"/>
    <property type="molecule type" value="Genomic_DNA"/>
</dbReference>
<dbReference type="Proteomes" id="UP000036106">
    <property type="component" value="Chromosome"/>
</dbReference>
<protein>
    <recommendedName>
        <fullName evidence="3">Phage capsid protein</fullName>
    </recommendedName>
</protein>
<reference evidence="2" key="1">
    <citation type="submission" date="2015-07" db="EMBL/GenBank/DDBJ databases">
        <title>Lactobacillus ginsenosidimutans/EMML 3141/ whole genome sequencing.</title>
        <authorList>
            <person name="Kim M.K."/>
            <person name="Im W.-T."/>
            <person name="Srinivasan S."/>
            <person name="Lee J.-J."/>
        </authorList>
    </citation>
    <scope>NUCLEOTIDE SEQUENCE [LARGE SCALE GENOMIC DNA]</scope>
    <source>
        <strain evidence="2">EMML 3041</strain>
    </source>
</reference>
<dbReference type="PATRIC" id="fig|1007676.4.peg.52"/>
<proteinExistence type="predicted"/>
<dbReference type="OrthoDB" id="2177420at2"/>
<dbReference type="SUPFAM" id="SSF56563">
    <property type="entry name" value="Major capsid protein gp5"/>
    <property type="match status" value="1"/>
</dbReference>
<dbReference type="RefSeq" id="WP_048702382.1">
    <property type="nucleotide sequence ID" value="NZ_CP012034.1"/>
</dbReference>
<organism evidence="1 2">
    <name type="scientific">Companilactobacillus ginsenosidimutans</name>
    <dbReference type="NCBI Taxonomy" id="1007676"/>
    <lineage>
        <taxon>Bacteria</taxon>
        <taxon>Bacillati</taxon>
        <taxon>Bacillota</taxon>
        <taxon>Bacilli</taxon>
        <taxon>Lactobacillales</taxon>
        <taxon>Lactobacillaceae</taxon>
        <taxon>Companilactobacillus</taxon>
    </lineage>
</organism>
<dbReference type="KEGG" id="lgn:ABM34_00240"/>
<keyword evidence="2" id="KW-1185">Reference proteome</keyword>